<evidence type="ECO:0000256" key="2">
    <source>
        <dbReference type="ARBA" id="ARBA00005300"/>
    </source>
</evidence>
<sequence>MAKIGRFTPLVIPEAFIPPTPKDTPRSLFQASMEEEPKSLTSEWSPSTRRYIHRFSPNKFLVCTDGACPGNGAYDANAGCAFVFAPPSRWPYFNVVRFPLENSDLNNQMLKRTSNRAELRAAIHACRVSDWTHQGFDTMVIATDSEYVAKGATKWIREWIKNDWKRSPGNPVQNRDLWEWLLREVDRLAKMGMSVEFWRIPRELNEIADRHAKIAARERRG</sequence>
<dbReference type="InterPro" id="IPR002156">
    <property type="entry name" value="RNaseH_domain"/>
</dbReference>
<name>A0A9W9G6X3_9EURO</name>
<dbReference type="InterPro" id="IPR036397">
    <property type="entry name" value="RNaseH_sf"/>
</dbReference>
<evidence type="ECO:0000256" key="1">
    <source>
        <dbReference type="ARBA" id="ARBA00000077"/>
    </source>
</evidence>
<keyword evidence="7" id="KW-0378">Hydrolase</keyword>
<dbReference type="EMBL" id="JAPQKH010000002">
    <property type="protein sequence ID" value="KAJ5113276.1"/>
    <property type="molecule type" value="Genomic_DNA"/>
</dbReference>
<comment type="catalytic activity">
    <reaction evidence="1">
        <text>Endonucleolytic cleavage to 5'-phosphomonoester.</text>
        <dbReference type="EC" id="3.1.26.4"/>
    </reaction>
</comment>
<dbReference type="PANTHER" id="PTHR10642">
    <property type="entry name" value="RIBONUCLEASE H1"/>
    <property type="match status" value="1"/>
</dbReference>
<comment type="similarity">
    <text evidence="2">Belongs to the RNase H family.</text>
</comment>
<keyword evidence="6" id="KW-0255">Endonuclease</keyword>
<dbReference type="OrthoDB" id="407198at2759"/>
<comment type="caution">
    <text evidence="9">The sequence shown here is derived from an EMBL/GenBank/DDBJ whole genome shotgun (WGS) entry which is preliminary data.</text>
</comment>
<evidence type="ECO:0000256" key="4">
    <source>
        <dbReference type="ARBA" id="ARBA00022722"/>
    </source>
</evidence>
<dbReference type="Proteomes" id="UP001149165">
    <property type="component" value="Unassembled WGS sequence"/>
</dbReference>
<keyword evidence="5" id="KW-0479">Metal-binding</keyword>
<gene>
    <name evidence="9" type="ORF">N7456_001810</name>
</gene>
<dbReference type="Pfam" id="PF00075">
    <property type="entry name" value="RNase_H"/>
    <property type="match status" value="1"/>
</dbReference>
<organism evidence="9 10">
    <name type="scientific">Penicillium angulare</name>
    <dbReference type="NCBI Taxonomy" id="116970"/>
    <lineage>
        <taxon>Eukaryota</taxon>
        <taxon>Fungi</taxon>
        <taxon>Dikarya</taxon>
        <taxon>Ascomycota</taxon>
        <taxon>Pezizomycotina</taxon>
        <taxon>Eurotiomycetes</taxon>
        <taxon>Eurotiomycetidae</taxon>
        <taxon>Eurotiales</taxon>
        <taxon>Aspergillaceae</taxon>
        <taxon>Penicillium</taxon>
    </lineage>
</organism>
<evidence type="ECO:0000259" key="8">
    <source>
        <dbReference type="PROSITE" id="PS50879"/>
    </source>
</evidence>
<dbReference type="GO" id="GO:0043137">
    <property type="term" value="P:DNA replication, removal of RNA primer"/>
    <property type="evidence" value="ECO:0007669"/>
    <property type="project" value="TreeGrafter"/>
</dbReference>
<evidence type="ECO:0000256" key="7">
    <source>
        <dbReference type="ARBA" id="ARBA00022801"/>
    </source>
</evidence>
<evidence type="ECO:0000256" key="6">
    <source>
        <dbReference type="ARBA" id="ARBA00022759"/>
    </source>
</evidence>
<dbReference type="GO" id="GO:0046872">
    <property type="term" value="F:metal ion binding"/>
    <property type="evidence" value="ECO:0007669"/>
    <property type="project" value="UniProtKB-KW"/>
</dbReference>
<reference evidence="9" key="2">
    <citation type="journal article" date="2023" name="IMA Fungus">
        <title>Comparative genomic study of the Penicillium genus elucidates a diverse pangenome and 15 lateral gene transfer events.</title>
        <authorList>
            <person name="Petersen C."/>
            <person name="Sorensen T."/>
            <person name="Nielsen M.R."/>
            <person name="Sondergaard T.E."/>
            <person name="Sorensen J.L."/>
            <person name="Fitzpatrick D.A."/>
            <person name="Frisvad J.C."/>
            <person name="Nielsen K.L."/>
        </authorList>
    </citation>
    <scope>NUCLEOTIDE SEQUENCE</scope>
    <source>
        <strain evidence="9">IBT 30069</strain>
    </source>
</reference>
<dbReference type="CDD" id="cd13934">
    <property type="entry name" value="RNase_H_Dikarya_like"/>
    <property type="match status" value="1"/>
</dbReference>
<evidence type="ECO:0000256" key="3">
    <source>
        <dbReference type="ARBA" id="ARBA00012180"/>
    </source>
</evidence>
<dbReference type="GO" id="GO:0003676">
    <property type="term" value="F:nucleic acid binding"/>
    <property type="evidence" value="ECO:0007669"/>
    <property type="project" value="InterPro"/>
</dbReference>
<keyword evidence="4" id="KW-0540">Nuclease</keyword>
<feature type="domain" description="RNase H type-1" evidence="8">
    <location>
        <begin position="56"/>
        <end position="217"/>
    </location>
</feature>
<dbReference type="InterPro" id="IPR050092">
    <property type="entry name" value="RNase_H"/>
</dbReference>
<dbReference type="GO" id="GO:0004523">
    <property type="term" value="F:RNA-DNA hybrid ribonuclease activity"/>
    <property type="evidence" value="ECO:0007669"/>
    <property type="project" value="UniProtKB-EC"/>
</dbReference>
<evidence type="ECO:0000313" key="10">
    <source>
        <dbReference type="Proteomes" id="UP001149165"/>
    </source>
</evidence>
<dbReference type="SUPFAM" id="SSF53098">
    <property type="entry name" value="Ribonuclease H-like"/>
    <property type="match status" value="1"/>
</dbReference>
<dbReference type="PROSITE" id="PS50879">
    <property type="entry name" value="RNASE_H_1"/>
    <property type="match status" value="1"/>
</dbReference>
<proteinExistence type="inferred from homology"/>
<dbReference type="PANTHER" id="PTHR10642:SF26">
    <property type="entry name" value="RIBONUCLEASE H1"/>
    <property type="match status" value="1"/>
</dbReference>
<dbReference type="Gene3D" id="3.30.420.10">
    <property type="entry name" value="Ribonuclease H-like superfamily/Ribonuclease H"/>
    <property type="match status" value="1"/>
</dbReference>
<evidence type="ECO:0000313" key="9">
    <source>
        <dbReference type="EMBL" id="KAJ5113276.1"/>
    </source>
</evidence>
<evidence type="ECO:0000256" key="5">
    <source>
        <dbReference type="ARBA" id="ARBA00022723"/>
    </source>
</evidence>
<dbReference type="InterPro" id="IPR012337">
    <property type="entry name" value="RNaseH-like_sf"/>
</dbReference>
<protein>
    <recommendedName>
        <fullName evidence="3">ribonuclease H</fullName>
        <ecNumber evidence="3">3.1.26.4</ecNumber>
    </recommendedName>
</protein>
<reference evidence="9" key="1">
    <citation type="submission" date="2022-11" db="EMBL/GenBank/DDBJ databases">
        <authorList>
            <person name="Petersen C."/>
        </authorList>
    </citation>
    <scope>NUCLEOTIDE SEQUENCE</scope>
    <source>
        <strain evidence="9">IBT 30069</strain>
    </source>
</reference>
<dbReference type="AlphaFoldDB" id="A0A9W9G6X3"/>
<keyword evidence="10" id="KW-1185">Reference proteome</keyword>
<accession>A0A9W9G6X3</accession>
<dbReference type="EC" id="3.1.26.4" evidence="3"/>